<dbReference type="GeneID" id="103398703"/>
<evidence type="ECO:0000256" key="1">
    <source>
        <dbReference type="ARBA" id="ARBA00022737"/>
    </source>
</evidence>
<dbReference type="GeneTree" id="ENSGT00940000156456"/>
<dbReference type="InterPro" id="IPR001611">
    <property type="entry name" value="Leu-rich_rpt"/>
</dbReference>
<keyword evidence="3" id="KW-1185">Reference proteome</keyword>
<evidence type="ECO:0000313" key="2">
    <source>
        <dbReference type="Ensembl" id="ENSCSEP00000022312.1"/>
    </source>
</evidence>
<dbReference type="SMART" id="SM00368">
    <property type="entry name" value="LRR_RI"/>
    <property type="match status" value="9"/>
</dbReference>
<organism evidence="2 3">
    <name type="scientific">Cynoglossus semilaevis</name>
    <name type="common">Tongue sole</name>
    <dbReference type="NCBI Taxonomy" id="244447"/>
    <lineage>
        <taxon>Eukaryota</taxon>
        <taxon>Metazoa</taxon>
        <taxon>Chordata</taxon>
        <taxon>Craniata</taxon>
        <taxon>Vertebrata</taxon>
        <taxon>Euteleostomi</taxon>
        <taxon>Actinopterygii</taxon>
        <taxon>Neopterygii</taxon>
        <taxon>Teleostei</taxon>
        <taxon>Neoteleostei</taxon>
        <taxon>Acanthomorphata</taxon>
        <taxon>Carangaria</taxon>
        <taxon>Pleuronectiformes</taxon>
        <taxon>Pleuronectoidei</taxon>
        <taxon>Cynoglossidae</taxon>
        <taxon>Cynoglossinae</taxon>
        <taxon>Cynoglossus</taxon>
    </lineage>
</organism>
<dbReference type="Gene3D" id="3.80.10.10">
    <property type="entry name" value="Ribonuclease Inhibitor"/>
    <property type="match status" value="3"/>
</dbReference>
<keyword evidence="1" id="KW-0677">Repeat</keyword>
<dbReference type="OMA" id="VCSWIEN"/>
<dbReference type="PANTHER" id="PTHR24111:SF4">
    <property type="entry name" value="LEUCINE-RICH REPEAT-CONTAINING PROTEIN 34"/>
    <property type="match status" value="1"/>
</dbReference>
<dbReference type="SUPFAM" id="SSF52047">
    <property type="entry name" value="RNI-like"/>
    <property type="match status" value="1"/>
</dbReference>
<reference evidence="2" key="1">
    <citation type="submission" date="2025-08" db="UniProtKB">
        <authorList>
            <consortium name="Ensembl"/>
        </authorList>
    </citation>
    <scope>IDENTIFICATION</scope>
</reference>
<dbReference type="InterPro" id="IPR032675">
    <property type="entry name" value="LRR_dom_sf"/>
</dbReference>
<dbReference type="FunCoup" id="A0A3P8W701">
    <property type="interactions" value="521"/>
</dbReference>
<dbReference type="Proteomes" id="UP000265120">
    <property type="component" value="Unassembled WGS sequence"/>
</dbReference>
<dbReference type="RefSeq" id="XP_024909508.1">
    <property type="nucleotide sequence ID" value="XM_025053740.1"/>
</dbReference>
<dbReference type="AlphaFoldDB" id="A0A3P8W701"/>
<dbReference type="OrthoDB" id="272549at2759"/>
<evidence type="ECO:0000313" key="3">
    <source>
        <dbReference type="Proteomes" id="UP000265120"/>
    </source>
</evidence>
<dbReference type="PANTHER" id="PTHR24111">
    <property type="entry name" value="LEUCINE-RICH REPEAT-CONTAINING PROTEIN 34"/>
    <property type="match status" value="1"/>
</dbReference>
<dbReference type="STRING" id="244447.ENSCSEP00000022312"/>
<name>A0A3P8W701_CYNSE</name>
<sequence>MSQFYNTYCKENGIEVNTHLLEVLEDAKGTENVTLEATGVRHLECVQRLNDVDLFALCKCLQSALRVTELDLKYNNITDQGALYLAELLQQENPPLRSLDLMFNDILADGGEVISRSLHSNRSLLYLSLSGNKIGNRGGMQVARMLQANNTLQELDVADCDLATQCVIAIIIAVKNSKTIRCVDLSRPLLFSQQEEWAVHCCDMLAVNSSLVELHLGKMGMSDTGMQRITEGLRRNHTLRYLDVRCNRITRDGVRHLANVLMENPSLEVIDLSSNRIENEGTMYLSEAIAKSGSSLKELAINRNNVNTSGLLALSQAIKANTTLTHIYVWGNFMAEPVCKAFKDLLTNGRLLSQNTDLTAYEVDGRVFLAEVNHYLRKRYNRTDGSDTDSNSS</sequence>
<dbReference type="InParanoid" id="A0A3P8W701"/>
<dbReference type="Ensembl" id="ENSCSET00000022597.1">
    <property type="protein sequence ID" value="ENSCSEP00000022312.1"/>
    <property type="gene ID" value="ENSCSEG00000014216.1"/>
</dbReference>
<reference evidence="2" key="2">
    <citation type="submission" date="2025-09" db="UniProtKB">
        <authorList>
            <consortium name="Ensembl"/>
        </authorList>
    </citation>
    <scope>IDENTIFICATION</scope>
</reference>
<dbReference type="InterPro" id="IPR052201">
    <property type="entry name" value="LRR-containing_regulator"/>
</dbReference>
<dbReference type="Pfam" id="PF13516">
    <property type="entry name" value="LRR_6"/>
    <property type="match status" value="7"/>
</dbReference>
<proteinExistence type="predicted"/>
<accession>A0A3P8W701</accession>
<protein>
    <submittedName>
        <fullName evidence="2">Leucine rich repeat containing 34</fullName>
    </submittedName>
</protein>